<evidence type="ECO:0000256" key="1">
    <source>
        <dbReference type="SAM" id="MobiDB-lite"/>
    </source>
</evidence>
<evidence type="ECO:0000313" key="3">
    <source>
        <dbReference type="Proteomes" id="UP000664654"/>
    </source>
</evidence>
<dbReference type="EMBL" id="JAFKCV010000003">
    <property type="protein sequence ID" value="MBN7824764.1"/>
    <property type="molecule type" value="Genomic_DNA"/>
</dbReference>
<comment type="caution">
    <text evidence="2">The sequence shown here is derived from an EMBL/GenBank/DDBJ whole genome shotgun (WGS) entry which is preliminary data.</text>
</comment>
<accession>A0A939DL75</accession>
<keyword evidence="3" id="KW-1185">Reference proteome</keyword>
<reference evidence="2" key="1">
    <citation type="submission" date="2021-03" db="EMBL/GenBank/DDBJ databases">
        <title>novel species isolated from a fishpond in China.</title>
        <authorList>
            <person name="Lu H."/>
            <person name="Cai Z."/>
        </authorList>
    </citation>
    <scope>NUCLEOTIDE SEQUENCE</scope>
    <source>
        <strain evidence="2">JCM 30855</strain>
    </source>
</reference>
<gene>
    <name evidence="2" type="ORF">J0A66_05940</name>
</gene>
<organism evidence="2 3">
    <name type="scientific">Bowmanella dokdonensis</name>
    <dbReference type="NCBI Taxonomy" id="751969"/>
    <lineage>
        <taxon>Bacteria</taxon>
        <taxon>Pseudomonadati</taxon>
        <taxon>Pseudomonadota</taxon>
        <taxon>Gammaproteobacteria</taxon>
        <taxon>Alteromonadales</taxon>
        <taxon>Alteromonadaceae</taxon>
        <taxon>Bowmanella</taxon>
    </lineage>
</organism>
<dbReference type="AlphaFoldDB" id="A0A939DL75"/>
<evidence type="ECO:0000313" key="2">
    <source>
        <dbReference type="EMBL" id="MBN7824764.1"/>
    </source>
</evidence>
<name>A0A939DL75_9ALTE</name>
<feature type="region of interest" description="Disordered" evidence="1">
    <location>
        <begin position="1"/>
        <end position="25"/>
    </location>
</feature>
<sequence>MEDKKNKLKQALQQALADHSSTPSDLKLHGDGNIQYSQAAVGGQSITGNNNIQLSGEFSAEQLAALLKDRL</sequence>
<dbReference type="Proteomes" id="UP000664654">
    <property type="component" value="Unassembled WGS sequence"/>
</dbReference>
<protein>
    <submittedName>
        <fullName evidence="2">Uncharacterized protein</fullName>
    </submittedName>
</protein>
<proteinExistence type="predicted"/>
<dbReference type="RefSeq" id="WP_206572887.1">
    <property type="nucleotide sequence ID" value="NZ_JAFKCV010000003.1"/>
</dbReference>